<evidence type="ECO:0000256" key="2">
    <source>
        <dbReference type="ARBA" id="ARBA00022679"/>
    </source>
</evidence>
<comment type="caution">
    <text evidence="4">The sequence shown here is derived from an EMBL/GenBank/DDBJ whole genome shotgun (WGS) entry which is preliminary data.</text>
</comment>
<dbReference type="Pfam" id="PF03808">
    <property type="entry name" value="Glyco_tran_WecG"/>
    <property type="match status" value="1"/>
</dbReference>
<dbReference type="Proteomes" id="UP000517759">
    <property type="component" value="Unassembled WGS sequence"/>
</dbReference>
<dbReference type="CDD" id="cd06533">
    <property type="entry name" value="Glyco_transf_WecG_TagA"/>
    <property type="match status" value="1"/>
</dbReference>
<reference evidence="3" key="4">
    <citation type="submission" date="2023-01" db="EMBL/GenBank/DDBJ databases">
        <title>Draft genome sequence of Methylobacterium brachythecii strain NBRC 107710.</title>
        <authorList>
            <person name="Sun Q."/>
            <person name="Mori K."/>
        </authorList>
    </citation>
    <scope>NUCLEOTIDE SEQUENCE</scope>
    <source>
        <strain evidence="3">NBRC 107710</strain>
    </source>
</reference>
<dbReference type="RefSeq" id="WP_183503777.1">
    <property type="nucleotide sequence ID" value="NZ_BSPG01000012.1"/>
</dbReference>
<proteinExistence type="predicted"/>
<evidence type="ECO:0000313" key="3">
    <source>
        <dbReference type="EMBL" id="GLS44519.1"/>
    </source>
</evidence>
<reference evidence="3" key="1">
    <citation type="journal article" date="2014" name="Int. J. Syst. Evol. Microbiol.">
        <title>Complete genome of a new Firmicutes species belonging to the dominant human colonic microbiota ('Ruminococcus bicirculans') reveals two chromosomes and a selective capacity to utilize plant glucans.</title>
        <authorList>
            <consortium name="NISC Comparative Sequencing Program"/>
            <person name="Wegmann U."/>
            <person name="Louis P."/>
            <person name="Goesmann A."/>
            <person name="Henrissat B."/>
            <person name="Duncan S.H."/>
            <person name="Flint H.J."/>
        </authorList>
    </citation>
    <scope>NUCLEOTIDE SEQUENCE</scope>
    <source>
        <strain evidence="3">NBRC 107710</strain>
    </source>
</reference>
<dbReference type="EMBL" id="JACIDN010000003">
    <property type="protein sequence ID" value="MBB3902122.1"/>
    <property type="molecule type" value="Genomic_DNA"/>
</dbReference>
<dbReference type="PANTHER" id="PTHR34136:SF1">
    <property type="entry name" value="UDP-N-ACETYL-D-MANNOSAMINURONIC ACID TRANSFERASE"/>
    <property type="match status" value="1"/>
</dbReference>
<reference evidence="6" key="2">
    <citation type="journal article" date="2019" name="Int. J. Syst. Evol. Microbiol.">
        <title>The Global Catalogue of Microorganisms (GCM) 10K type strain sequencing project: providing services to taxonomists for standard genome sequencing and annotation.</title>
        <authorList>
            <consortium name="The Broad Institute Genomics Platform"/>
            <consortium name="The Broad Institute Genome Sequencing Center for Infectious Disease"/>
            <person name="Wu L."/>
            <person name="Ma J."/>
        </authorList>
    </citation>
    <scope>NUCLEOTIDE SEQUENCE [LARGE SCALE GENOMIC DNA]</scope>
    <source>
        <strain evidence="6">NBRC 107710</strain>
    </source>
</reference>
<name>A0A7W6F683_9HYPH</name>
<sequence length="258" mass="28361">MRKSLLGLPVDLLTFDSTLALAGDAMRTGTPCQHVALNVAKLVNARRDSELDRDIRNSEIVGIDGMGIVWALQLLGERRAVRVAGIDLFEGLIGLCAAEGFRPFLLGATPEVLSATEAELKRRHPDLVVAGRHHGYFGPADETTLCAQIAASGAHCLFVAMPTPRKERFMLRNRERLAVPFVMGVGGSFDVVAGKVQRAPRLLQRSGLEWFYRLAQEPRRLAARYTRTNLVFARLMAREIGARLVARFVTARSTEQAG</sequence>
<dbReference type="NCBIfam" id="TIGR00696">
    <property type="entry name" value="wecG_tagA_cpsF"/>
    <property type="match status" value="1"/>
</dbReference>
<dbReference type="GO" id="GO:0047244">
    <property type="term" value="F:N-acetylglucosaminyldiphosphoundecaprenol N-acetyl-beta-D-mannosaminyltransferase activity"/>
    <property type="evidence" value="ECO:0007669"/>
    <property type="project" value="UniProtKB-EC"/>
</dbReference>
<gene>
    <name evidence="3" type="ORF">GCM10007884_25070</name>
    <name evidence="4" type="ORF">GGR33_001617</name>
</gene>
<dbReference type="Proteomes" id="UP001156881">
    <property type="component" value="Unassembled WGS sequence"/>
</dbReference>
<evidence type="ECO:0000313" key="5">
    <source>
        <dbReference type="Proteomes" id="UP000517759"/>
    </source>
</evidence>
<reference evidence="4 5" key="3">
    <citation type="submission" date="2020-08" db="EMBL/GenBank/DDBJ databases">
        <title>Genomic Encyclopedia of Type Strains, Phase IV (KMG-IV): sequencing the most valuable type-strain genomes for metagenomic binning, comparative biology and taxonomic classification.</title>
        <authorList>
            <person name="Goeker M."/>
        </authorList>
    </citation>
    <scope>NUCLEOTIDE SEQUENCE [LARGE SCALE GENOMIC DNA]</scope>
    <source>
        <strain evidence="4 5">DSM 24105</strain>
    </source>
</reference>
<keyword evidence="6" id="KW-1185">Reference proteome</keyword>
<dbReference type="AlphaFoldDB" id="A0A7W6F683"/>
<dbReference type="EC" id="2.4.1.187" evidence="4"/>
<keyword evidence="1 4" id="KW-0328">Glycosyltransferase</keyword>
<dbReference type="EMBL" id="BSPG01000012">
    <property type="protein sequence ID" value="GLS44519.1"/>
    <property type="molecule type" value="Genomic_DNA"/>
</dbReference>
<accession>A0A7W6F683</accession>
<evidence type="ECO:0000256" key="1">
    <source>
        <dbReference type="ARBA" id="ARBA00022676"/>
    </source>
</evidence>
<evidence type="ECO:0000313" key="4">
    <source>
        <dbReference type="EMBL" id="MBB3902122.1"/>
    </source>
</evidence>
<keyword evidence="2 4" id="KW-0808">Transferase</keyword>
<dbReference type="InterPro" id="IPR004629">
    <property type="entry name" value="WecG_TagA_CpsF"/>
</dbReference>
<dbReference type="PANTHER" id="PTHR34136">
    <property type="match status" value="1"/>
</dbReference>
<protein>
    <submittedName>
        <fullName evidence="4">N-acetylglucosaminyldiphosphoundecaprenol N-acetyl-beta-D-mannosaminyltransferase</fullName>
        <ecNumber evidence="4">2.4.1.187</ecNumber>
    </submittedName>
</protein>
<organism evidence="4 5">
    <name type="scientific">Methylobacterium brachythecii</name>
    <dbReference type="NCBI Taxonomy" id="1176177"/>
    <lineage>
        <taxon>Bacteria</taxon>
        <taxon>Pseudomonadati</taxon>
        <taxon>Pseudomonadota</taxon>
        <taxon>Alphaproteobacteria</taxon>
        <taxon>Hyphomicrobiales</taxon>
        <taxon>Methylobacteriaceae</taxon>
        <taxon>Methylobacterium</taxon>
    </lineage>
</organism>
<evidence type="ECO:0000313" key="6">
    <source>
        <dbReference type="Proteomes" id="UP001156881"/>
    </source>
</evidence>